<accession>A0A4R4Y7T6</accession>
<dbReference type="Proteomes" id="UP000294947">
    <property type="component" value="Unassembled WGS sequence"/>
</dbReference>
<comment type="caution">
    <text evidence="2">The sequence shown here is derived from an EMBL/GenBank/DDBJ whole genome shotgun (WGS) entry which is preliminary data.</text>
</comment>
<protein>
    <submittedName>
        <fullName evidence="2">Membrane-associated oxidoreductase</fullName>
    </submittedName>
</protein>
<feature type="transmembrane region" description="Helical" evidence="1">
    <location>
        <begin position="557"/>
        <end position="577"/>
    </location>
</feature>
<dbReference type="RefSeq" id="WP_132493470.1">
    <property type="nucleotide sequence ID" value="NZ_SMKW01000080.1"/>
</dbReference>
<gene>
    <name evidence="2" type="ORF">E1288_37685</name>
</gene>
<dbReference type="EMBL" id="SMKW01000080">
    <property type="protein sequence ID" value="TDD39102.1"/>
    <property type="molecule type" value="Genomic_DNA"/>
</dbReference>
<reference evidence="2 3" key="1">
    <citation type="submission" date="2019-03" db="EMBL/GenBank/DDBJ databases">
        <title>Draft genome sequences of novel Actinobacteria.</title>
        <authorList>
            <person name="Sahin N."/>
            <person name="Ay H."/>
            <person name="Saygin H."/>
        </authorList>
    </citation>
    <scope>NUCLEOTIDE SEQUENCE [LARGE SCALE GENOMIC DNA]</scope>
    <source>
        <strain evidence="2 3">7K502</strain>
    </source>
</reference>
<dbReference type="OrthoDB" id="5194370at2"/>
<keyword evidence="1" id="KW-0472">Membrane</keyword>
<keyword evidence="1" id="KW-1133">Transmembrane helix</keyword>
<evidence type="ECO:0000313" key="2">
    <source>
        <dbReference type="EMBL" id="TDD39102.1"/>
    </source>
</evidence>
<keyword evidence="3" id="KW-1185">Reference proteome</keyword>
<evidence type="ECO:0000313" key="3">
    <source>
        <dbReference type="Proteomes" id="UP000294947"/>
    </source>
</evidence>
<organism evidence="2 3">
    <name type="scientific">Saccharopolyspora elongata</name>
    <dbReference type="NCBI Taxonomy" id="2530387"/>
    <lineage>
        <taxon>Bacteria</taxon>
        <taxon>Bacillati</taxon>
        <taxon>Actinomycetota</taxon>
        <taxon>Actinomycetes</taxon>
        <taxon>Pseudonocardiales</taxon>
        <taxon>Pseudonocardiaceae</taxon>
        <taxon>Saccharopolyspora</taxon>
    </lineage>
</organism>
<proteinExistence type="predicted"/>
<keyword evidence="1" id="KW-0812">Transmembrane</keyword>
<name>A0A4R4Y7T6_9PSEU</name>
<sequence length="584" mass="62075">MTQAERRLCEAFPQGRHVVVSPGSEPGADAAGGESWGPERTIRAEVLRDLLLGEVRPPALLSISGAKIIGQLNLDFMQISFPVQLVGCWFAAPVTAQWAQLRLLQLSGSILPGLDLDGSHIDGHLWLSRCRVRGLSAVHASVKGDVILDGAVLTRRGDEAEAAMVAHNLTVGGGLRARDITVDGGIVLRTGRITGNLTVDDAHLTGGPGPALHCTGIGLGSALLARNATVDGEIRLSGGTFAGPVNLHGATITHPGQVAVAAEHARLDELLCMTHTTVHGLTRLDAARIAGSLLLADARLDNPGDVALDAAAVQAGRVEAERLRADGTVNLRGAVISGQVNLAHADLSAPASTEPPTAPRAVALRASSCTIGELWLISSRIQGVLNLRRSQIGQLYLTPEAARAPIRMDGLTYTSLIPRLPADQRIRTLQADPDGYLPQPYQQLAASYLVVGDDAAARAVRLAGQRRRRATLPWRTRIWGHLLDVTVGYGYHPGRAARWLTLLTAVGAVVFGLHHPPPLKPGEAPNFNPLIYTLDLLLPIIDFGQEKAFKPEGVYQWLSYLLIASGWILATTVIAGLSRTLSRQ</sequence>
<evidence type="ECO:0000256" key="1">
    <source>
        <dbReference type="SAM" id="Phobius"/>
    </source>
</evidence>
<dbReference type="AlphaFoldDB" id="A0A4R4Y7T6"/>